<evidence type="ECO:0000313" key="3">
    <source>
        <dbReference type="Proteomes" id="UP000195570"/>
    </source>
</evidence>
<reference evidence="2" key="1">
    <citation type="submission" date="2016-09" db="EMBL/GenBank/DDBJ databases">
        <authorList>
            <person name="Hebert L."/>
            <person name="Moumen B."/>
        </authorList>
    </citation>
    <scope>NUCLEOTIDE SEQUENCE [LARGE SCALE GENOMIC DNA]</scope>
    <source>
        <strain evidence="2">OVI</strain>
    </source>
</reference>
<dbReference type="RefSeq" id="XP_067080000.1">
    <property type="nucleotide sequence ID" value="XM_067223899.1"/>
</dbReference>
<feature type="compositionally biased region" description="Basic and acidic residues" evidence="1">
    <location>
        <begin position="9"/>
        <end position="25"/>
    </location>
</feature>
<accession>A0A1G4I9R2</accession>
<proteinExistence type="predicted"/>
<comment type="caution">
    <text evidence="2">The sequence shown here is derived from an EMBL/GenBank/DDBJ whole genome shotgun (WGS) entry which is preliminary data.</text>
</comment>
<organism evidence="2 3">
    <name type="scientific">Trypanosoma equiperdum</name>
    <dbReference type="NCBI Taxonomy" id="5694"/>
    <lineage>
        <taxon>Eukaryota</taxon>
        <taxon>Discoba</taxon>
        <taxon>Euglenozoa</taxon>
        <taxon>Kinetoplastea</taxon>
        <taxon>Metakinetoplastina</taxon>
        <taxon>Trypanosomatida</taxon>
        <taxon>Trypanosomatidae</taxon>
        <taxon>Trypanosoma</taxon>
    </lineage>
</organism>
<name>A0A1G4I9R2_TRYEQ</name>
<dbReference type="VEuPathDB" id="TriTrypDB:TEOVI_000058500"/>
<dbReference type="AlphaFoldDB" id="A0A1G4I9R2"/>
<dbReference type="GeneID" id="92374525"/>
<evidence type="ECO:0000313" key="2">
    <source>
        <dbReference type="EMBL" id="SCU68939.1"/>
    </source>
</evidence>
<keyword evidence="3" id="KW-1185">Reference proteome</keyword>
<feature type="region of interest" description="Disordered" evidence="1">
    <location>
        <begin position="1"/>
        <end position="37"/>
    </location>
</feature>
<protein>
    <submittedName>
        <fullName evidence="2">Uncharacterized protein</fullName>
    </submittedName>
</protein>
<dbReference type="EMBL" id="CZPT02001111">
    <property type="protein sequence ID" value="SCU68939.1"/>
    <property type="molecule type" value="Genomic_DNA"/>
</dbReference>
<gene>
    <name evidence="2" type="ORF">TEOVI_000058500</name>
</gene>
<evidence type="ECO:0000256" key="1">
    <source>
        <dbReference type="SAM" id="MobiDB-lite"/>
    </source>
</evidence>
<sequence>MGHSAKITRGGDKNRVNQGRREAKMRAQGAKHHTVSAKESIEIKRAHKKNTQAIAMELRAKSKAQSHAIVTMAPKVKGPEA</sequence>
<dbReference type="Proteomes" id="UP000195570">
    <property type="component" value="Unassembled WGS sequence"/>
</dbReference>